<dbReference type="NCBIfam" id="TIGR02044">
    <property type="entry name" value="CueR"/>
    <property type="match status" value="1"/>
</dbReference>
<dbReference type="InterPro" id="IPR047057">
    <property type="entry name" value="MerR_fam"/>
</dbReference>
<gene>
    <name evidence="7" type="primary">cueR</name>
    <name evidence="7" type="ORF">N7U68_20375</name>
</gene>
<feature type="domain" description="HTH merR-type" evidence="6">
    <location>
        <begin position="1"/>
        <end position="68"/>
    </location>
</feature>
<accession>A0ABY6DGU3</accession>
<dbReference type="Pfam" id="PF09278">
    <property type="entry name" value="MerR-DNA-bind"/>
    <property type="match status" value="1"/>
</dbReference>
<dbReference type="Pfam" id="PF00376">
    <property type="entry name" value="MerR"/>
    <property type="match status" value="1"/>
</dbReference>
<dbReference type="Proteomes" id="UP001064087">
    <property type="component" value="Plasmid unnamed3"/>
</dbReference>
<evidence type="ECO:0000313" key="7">
    <source>
        <dbReference type="EMBL" id="UXX85372.1"/>
    </source>
</evidence>
<proteinExistence type="predicted"/>
<evidence type="ECO:0000256" key="1">
    <source>
        <dbReference type="ARBA" id="ARBA00004496"/>
    </source>
</evidence>
<dbReference type="CDD" id="cd01108">
    <property type="entry name" value="HTH_CueR"/>
    <property type="match status" value="1"/>
</dbReference>
<geneLocation type="plasmid" evidence="7 8">
    <name>unnamed3</name>
</geneLocation>
<dbReference type="InterPro" id="IPR000551">
    <property type="entry name" value="MerR-type_HTH_dom"/>
</dbReference>
<sequence length="140" mass="15456">MNIGDVADLSGLPAKTIRYYEDIGLVEPLRSSNGYRSFRQSDVHKLAFLGRARALGFTIEDCRSLLKLYADTDRASAEVKQIAEEHLDRIDSKIAELTEMRATLSHLVDARAGDHRPDCPILADLAMEQKAAGNIGKASR</sequence>
<dbReference type="InterPro" id="IPR015358">
    <property type="entry name" value="Tscrpt_reg_MerR_DNA-bd"/>
</dbReference>
<reference evidence="7" key="1">
    <citation type="submission" date="2022-10" db="EMBL/GenBank/DDBJ databases">
        <title>Roseovarius pelagicus sp. nov., isolated from Arctic seawater.</title>
        <authorList>
            <person name="Hong Y.W."/>
            <person name="Hwang C.Y."/>
        </authorList>
    </citation>
    <scope>NUCLEOTIDE SEQUENCE</scope>
    <source>
        <strain evidence="7">HL-MP18</strain>
        <plasmid evidence="7">unnamed3</plasmid>
    </source>
</reference>
<keyword evidence="4" id="KW-0238">DNA-binding</keyword>
<protein>
    <submittedName>
        <fullName evidence="7">Cu(I)-responsive transcriptional regulator</fullName>
    </submittedName>
</protein>
<evidence type="ECO:0000313" key="8">
    <source>
        <dbReference type="Proteomes" id="UP001064087"/>
    </source>
</evidence>
<dbReference type="SMART" id="SM00422">
    <property type="entry name" value="HTH_MERR"/>
    <property type="match status" value="1"/>
</dbReference>
<dbReference type="Gene3D" id="1.10.1660.10">
    <property type="match status" value="1"/>
</dbReference>
<dbReference type="SUPFAM" id="SSF46955">
    <property type="entry name" value="Putative DNA-binding domain"/>
    <property type="match status" value="1"/>
</dbReference>
<keyword evidence="3" id="KW-0805">Transcription regulation</keyword>
<keyword evidence="5" id="KW-0804">Transcription</keyword>
<evidence type="ECO:0000259" key="6">
    <source>
        <dbReference type="PROSITE" id="PS50937"/>
    </source>
</evidence>
<evidence type="ECO:0000256" key="3">
    <source>
        <dbReference type="ARBA" id="ARBA00023015"/>
    </source>
</evidence>
<dbReference type="PANTHER" id="PTHR30204">
    <property type="entry name" value="REDOX-CYCLING DRUG-SENSING TRANSCRIPTIONAL ACTIVATOR SOXR"/>
    <property type="match status" value="1"/>
</dbReference>
<organism evidence="7 8">
    <name type="scientific">Roseovarius pelagicus</name>
    <dbReference type="NCBI Taxonomy" id="2980108"/>
    <lineage>
        <taxon>Bacteria</taxon>
        <taxon>Pseudomonadati</taxon>
        <taxon>Pseudomonadota</taxon>
        <taxon>Alphaproteobacteria</taxon>
        <taxon>Rhodobacterales</taxon>
        <taxon>Roseobacteraceae</taxon>
        <taxon>Roseovarius</taxon>
    </lineage>
</organism>
<dbReference type="PRINTS" id="PR00040">
    <property type="entry name" value="HTHMERR"/>
</dbReference>
<keyword evidence="7" id="KW-0614">Plasmid</keyword>
<evidence type="ECO:0000256" key="5">
    <source>
        <dbReference type="ARBA" id="ARBA00023163"/>
    </source>
</evidence>
<dbReference type="InterPro" id="IPR011789">
    <property type="entry name" value="CueR"/>
</dbReference>
<keyword evidence="2" id="KW-0963">Cytoplasm</keyword>
<evidence type="ECO:0000256" key="4">
    <source>
        <dbReference type="ARBA" id="ARBA00023125"/>
    </source>
</evidence>
<evidence type="ECO:0000256" key="2">
    <source>
        <dbReference type="ARBA" id="ARBA00022490"/>
    </source>
</evidence>
<comment type="subcellular location">
    <subcellularLocation>
        <location evidence="1">Cytoplasm</location>
    </subcellularLocation>
</comment>
<dbReference type="InterPro" id="IPR009061">
    <property type="entry name" value="DNA-bd_dom_put_sf"/>
</dbReference>
<dbReference type="EMBL" id="CP106739">
    <property type="protein sequence ID" value="UXX85372.1"/>
    <property type="molecule type" value="Genomic_DNA"/>
</dbReference>
<dbReference type="PANTHER" id="PTHR30204:SF94">
    <property type="entry name" value="HEAVY METAL-DEPENDENT TRANSCRIPTIONAL REGULATOR HI_0293-RELATED"/>
    <property type="match status" value="1"/>
</dbReference>
<dbReference type="PROSITE" id="PS50937">
    <property type="entry name" value="HTH_MERR_2"/>
    <property type="match status" value="1"/>
</dbReference>
<keyword evidence="8" id="KW-1185">Reference proteome</keyword>
<name>A0ABY6DGU3_9RHOB</name>
<dbReference type="RefSeq" id="WP_263049328.1">
    <property type="nucleotide sequence ID" value="NZ_CP106739.1"/>
</dbReference>